<dbReference type="Proteomes" id="UP000249396">
    <property type="component" value="Unassembled WGS sequence"/>
</dbReference>
<evidence type="ECO:0000256" key="5">
    <source>
        <dbReference type="ARBA" id="ARBA00022984"/>
    </source>
</evidence>
<keyword evidence="3" id="KW-0808">Transferase</keyword>
<keyword evidence="5 8" id="KW-0573">Peptidoglycan synthesis</keyword>
<feature type="active site" description="Proton donor/acceptor" evidence="8">
    <location>
        <position position="397"/>
    </location>
</feature>
<dbReference type="UniPathway" id="UPA00219"/>
<evidence type="ECO:0000313" key="11">
    <source>
        <dbReference type="EMBL" id="PZN79204.1"/>
    </source>
</evidence>
<comment type="caution">
    <text evidence="11">The sequence shown here is derived from an EMBL/GenBank/DDBJ whole genome shotgun (WGS) entry which is preliminary data.</text>
</comment>
<dbReference type="InterPro" id="IPR050979">
    <property type="entry name" value="LD-transpeptidase"/>
</dbReference>
<dbReference type="AlphaFoldDB" id="A0A2W4T2Z2"/>
<evidence type="ECO:0000256" key="6">
    <source>
        <dbReference type="ARBA" id="ARBA00023315"/>
    </source>
</evidence>
<evidence type="ECO:0000313" key="12">
    <source>
        <dbReference type="Proteomes" id="UP000249396"/>
    </source>
</evidence>
<evidence type="ECO:0000256" key="8">
    <source>
        <dbReference type="PROSITE-ProRule" id="PRU01373"/>
    </source>
</evidence>
<dbReference type="InterPro" id="IPR041280">
    <property type="entry name" value="Big_10"/>
</dbReference>
<feature type="region of interest" description="Disordered" evidence="9">
    <location>
        <begin position="453"/>
        <end position="510"/>
    </location>
</feature>
<dbReference type="Gene3D" id="2.60.40.3710">
    <property type="match status" value="1"/>
</dbReference>
<feature type="active site" description="Nucleophile" evidence="8">
    <location>
        <position position="413"/>
    </location>
</feature>
<evidence type="ECO:0000256" key="7">
    <source>
        <dbReference type="ARBA" id="ARBA00023316"/>
    </source>
</evidence>
<evidence type="ECO:0000256" key="9">
    <source>
        <dbReference type="SAM" id="MobiDB-lite"/>
    </source>
</evidence>
<dbReference type="InterPro" id="IPR005490">
    <property type="entry name" value="LD_TPept_cat_dom"/>
</dbReference>
<dbReference type="EMBL" id="QJPH01000303">
    <property type="protein sequence ID" value="PZN79204.1"/>
    <property type="molecule type" value="Genomic_DNA"/>
</dbReference>
<evidence type="ECO:0000259" key="10">
    <source>
        <dbReference type="PROSITE" id="PS52029"/>
    </source>
</evidence>
<evidence type="ECO:0000256" key="4">
    <source>
        <dbReference type="ARBA" id="ARBA00022960"/>
    </source>
</evidence>
<dbReference type="PROSITE" id="PS52029">
    <property type="entry name" value="LD_TPASE"/>
    <property type="match status" value="1"/>
</dbReference>
<organism evidence="11 12">
    <name type="scientific">Candidatus Methylumidiphilus alinenensis</name>
    <dbReference type="NCBI Taxonomy" id="2202197"/>
    <lineage>
        <taxon>Bacteria</taxon>
        <taxon>Pseudomonadati</taxon>
        <taxon>Pseudomonadota</taxon>
        <taxon>Gammaproteobacteria</taxon>
        <taxon>Methylococcales</taxon>
        <taxon>Candidatus Methylumidiphilus</taxon>
    </lineage>
</organism>
<feature type="compositionally biased region" description="Basic and acidic residues" evidence="9">
    <location>
        <begin position="453"/>
        <end position="490"/>
    </location>
</feature>
<keyword evidence="6" id="KW-0012">Acyltransferase</keyword>
<proteinExistence type="inferred from homology"/>
<dbReference type="GO" id="GO:0008360">
    <property type="term" value="P:regulation of cell shape"/>
    <property type="evidence" value="ECO:0007669"/>
    <property type="project" value="UniProtKB-UniRule"/>
</dbReference>
<dbReference type="PANTHER" id="PTHR30582:SF2">
    <property type="entry name" value="L,D-TRANSPEPTIDASE YCIB-RELATED"/>
    <property type="match status" value="1"/>
</dbReference>
<accession>A0A2W4T2Z2</accession>
<dbReference type="GO" id="GO:0018104">
    <property type="term" value="P:peptidoglycan-protein cross-linking"/>
    <property type="evidence" value="ECO:0007669"/>
    <property type="project" value="TreeGrafter"/>
</dbReference>
<comment type="pathway">
    <text evidence="1 8">Cell wall biogenesis; peptidoglycan biosynthesis.</text>
</comment>
<protein>
    <recommendedName>
        <fullName evidence="10">L,D-TPase catalytic domain-containing protein</fullName>
    </recommendedName>
</protein>
<keyword evidence="4 8" id="KW-0133">Cell shape</keyword>
<sequence length="510" mass="56590">MGTVKRLISWLLVGAVVLAIGLPINDYVHRQILPFGINMPPLDGKEMVDPRTPLTVQATGFNAQLAKVELRDETGKLIAEANGENSVTLPSPLAFATRHTIKATVVRPWFRQSQTREIAFTTVKIPKLEGPSLRIVAPDASVTLQFDQPVGEIKTSSDLHLAVEPDASRNTVKLTASDYDQDHTYPVQIDWETVSGVPLPPLHLDLTTAPPLTAETNLKGQANLGVALPLIINFSEPLAEQANKGQNIQIKADGGKEVAGRWERQGKKSLRFTPQPSWPASSTIEVRIDPLALKSVRGGTLEKPIIDRFTTGSDRHIFVYLDTQRLAAVENGEVVRTFKVSTGKNKTPTVTGNFYIYDRYRHKTMRSDSNIRPGQHGFYEVENVPYTQFFHKDYAFHGAFWHNNFGRTASHGCVNMATKDLNRRWPHAPEDAGWLFHWAALGVPVTVYAKSPEEVPKEQAGSDRAVPDKVSDEKKSERDTELRDSREPLVHLDPSLQKASAVAPQQSSNQ</sequence>
<evidence type="ECO:0000256" key="3">
    <source>
        <dbReference type="ARBA" id="ARBA00022679"/>
    </source>
</evidence>
<dbReference type="GO" id="GO:0016746">
    <property type="term" value="F:acyltransferase activity"/>
    <property type="evidence" value="ECO:0007669"/>
    <property type="project" value="UniProtKB-KW"/>
</dbReference>
<name>A0A2W4T2Z2_9GAMM</name>
<dbReference type="GO" id="GO:0071972">
    <property type="term" value="F:peptidoglycan L,D-transpeptidase activity"/>
    <property type="evidence" value="ECO:0007669"/>
    <property type="project" value="TreeGrafter"/>
</dbReference>
<dbReference type="Pfam" id="PF03734">
    <property type="entry name" value="YkuD"/>
    <property type="match status" value="1"/>
</dbReference>
<dbReference type="InterPro" id="IPR038063">
    <property type="entry name" value="Transpep_catalytic_dom"/>
</dbReference>
<gene>
    <name evidence="11" type="ORF">DM484_11690</name>
</gene>
<reference evidence="11 12" key="1">
    <citation type="journal article" date="2018" name="Aquat. Microb. Ecol.">
        <title>Gammaproteobacterial methanotrophs dominate.</title>
        <authorList>
            <person name="Rissanen A.J."/>
            <person name="Saarenheimo J."/>
            <person name="Tiirola M."/>
            <person name="Peura S."/>
            <person name="Aalto S.L."/>
            <person name="Karvinen A."/>
            <person name="Nykanen H."/>
        </authorList>
    </citation>
    <scope>NUCLEOTIDE SEQUENCE [LARGE SCALE GENOMIC DNA]</scope>
    <source>
        <strain evidence="11">AMbin10</strain>
    </source>
</reference>
<comment type="similarity">
    <text evidence="2">Belongs to the YkuD family.</text>
</comment>
<dbReference type="SUPFAM" id="SSF141523">
    <property type="entry name" value="L,D-transpeptidase catalytic domain-like"/>
    <property type="match status" value="1"/>
</dbReference>
<evidence type="ECO:0000256" key="2">
    <source>
        <dbReference type="ARBA" id="ARBA00005992"/>
    </source>
</evidence>
<keyword evidence="7 8" id="KW-0961">Cell wall biogenesis/degradation</keyword>
<evidence type="ECO:0000256" key="1">
    <source>
        <dbReference type="ARBA" id="ARBA00004752"/>
    </source>
</evidence>
<dbReference type="Pfam" id="PF17964">
    <property type="entry name" value="Big_10"/>
    <property type="match status" value="1"/>
</dbReference>
<dbReference type="Gene3D" id="2.40.440.10">
    <property type="entry name" value="L,D-transpeptidase catalytic domain-like"/>
    <property type="match status" value="1"/>
</dbReference>
<dbReference type="GO" id="GO:0005576">
    <property type="term" value="C:extracellular region"/>
    <property type="evidence" value="ECO:0007669"/>
    <property type="project" value="TreeGrafter"/>
</dbReference>
<dbReference type="GO" id="GO:0071555">
    <property type="term" value="P:cell wall organization"/>
    <property type="evidence" value="ECO:0007669"/>
    <property type="project" value="UniProtKB-UniRule"/>
</dbReference>
<dbReference type="PANTHER" id="PTHR30582">
    <property type="entry name" value="L,D-TRANSPEPTIDASE"/>
    <property type="match status" value="1"/>
</dbReference>
<feature type="domain" description="L,D-TPase catalytic" evidence="10">
    <location>
        <begin position="315"/>
        <end position="448"/>
    </location>
</feature>
<dbReference type="CDD" id="cd16913">
    <property type="entry name" value="YkuD_like"/>
    <property type="match status" value="1"/>
</dbReference>